<feature type="non-terminal residue" evidence="1">
    <location>
        <position position="59"/>
    </location>
</feature>
<dbReference type="AlphaFoldDB" id="A0A929WX76"/>
<sequence length="59" mass="6033">MDSAIAEAVGPGGARLVIAHAARTDVGRRRVRNEDSWGASFPAYFVADGMGGNDAGDVA</sequence>
<organism evidence="1 2">
    <name type="scientific">Actinomyces bouchesdurhonensis</name>
    <dbReference type="NCBI Taxonomy" id="1852361"/>
    <lineage>
        <taxon>Bacteria</taxon>
        <taxon>Bacillati</taxon>
        <taxon>Actinomycetota</taxon>
        <taxon>Actinomycetes</taxon>
        <taxon>Actinomycetales</taxon>
        <taxon>Actinomycetaceae</taxon>
        <taxon>Actinomyces</taxon>
    </lineage>
</organism>
<dbReference type="Proteomes" id="UP000759246">
    <property type="component" value="Unassembled WGS sequence"/>
</dbReference>
<gene>
    <name evidence="1" type="ORF">HXK09_10765</name>
</gene>
<accession>A0A929WX76</accession>
<protein>
    <submittedName>
        <fullName evidence="1">Serine/threonine-protein phosphatase</fullName>
    </submittedName>
</protein>
<evidence type="ECO:0000313" key="1">
    <source>
        <dbReference type="EMBL" id="MBF0967588.1"/>
    </source>
</evidence>
<proteinExistence type="predicted"/>
<dbReference type="SUPFAM" id="SSF81606">
    <property type="entry name" value="PP2C-like"/>
    <property type="match status" value="1"/>
</dbReference>
<evidence type="ECO:0000313" key="2">
    <source>
        <dbReference type="Proteomes" id="UP000759246"/>
    </source>
</evidence>
<dbReference type="Gene3D" id="3.60.40.10">
    <property type="entry name" value="PPM-type phosphatase domain"/>
    <property type="match status" value="1"/>
</dbReference>
<dbReference type="InterPro" id="IPR036457">
    <property type="entry name" value="PPM-type-like_dom_sf"/>
</dbReference>
<dbReference type="EMBL" id="JABZGF010000576">
    <property type="protein sequence ID" value="MBF0967588.1"/>
    <property type="molecule type" value="Genomic_DNA"/>
</dbReference>
<reference evidence="1" key="1">
    <citation type="submission" date="2020-04" db="EMBL/GenBank/DDBJ databases">
        <title>Deep metagenomics examines the oral microbiome during advanced dental caries in children, revealing novel taxa and co-occurrences with host molecules.</title>
        <authorList>
            <person name="Baker J.L."/>
            <person name="Morton J.T."/>
            <person name="Dinis M."/>
            <person name="Alvarez R."/>
            <person name="Tran N.C."/>
            <person name="Knight R."/>
            <person name="Edlund A."/>
        </authorList>
    </citation>
    <scope>NUCLEOTIDE SEQUENCE</scope>
    <source>
        <strain evidence="1">JCVI_30_bin.13</strain>
    </source>
</reference>
<comment type="caution">
    <text evidence="1">The sequence shown here is derived from an EMBL/GenBank/DDBJ whole genome shotgun (WGS) entry which is preliminary data.</text>
</comment>
<name>A0A929WX76_9ACTO</name>